<organism evidence="1">
    <name type="scientific">Arundo donax</name>
    <name type="common">Giant reed</name>
    <name type="synonym">Donax arundinaceus</name>
    <dbReference type="NCBI Taxonomy" id="35708"/>
    <lineage>
        <taxon>Eukaryota</taxon>
        <taxon>Viridiplantae</taxon>
        <taxon>Streptophyta</taxon>
        <taxon>Embryophyta</taxon>
        <taxon>Tracheophyta</taxon>
        <taxon>Spermatophyta</taxon>
        <taxon>Magnoliopsida</taxon>
        <taxon>Liliopsida</taxon>
        <taxon>Poales</taxon>
        <taxon>Poaceae</taxon>
        <taxon>PACMAD clade</taxon>
        <taxon>Arundinoideae</taxon>
        <taxon>Arundineae</taxon>
        <taxon>Arundo</taxon>
    </lineage>
</organism>
<sequence>MFIYCSFIMLEERQQVQLRTQEFLQNTTETLGLKCSYDVSTKYMSIICQGPSFPLIKHFRQPFIMSKIILFQHTSPCK</sequence>
<reference evidence="1" key="1">
    <citation type="submission" date="2014-09" db="EMBL/GenBank/DDBJ databases">
        <authorList>
            <person name="Magalhaes I.L.F."/>
            <person name="Oliveira U."/>
            <person name="Santos F.R."/>
            <person name="Vidigal T.H.D.A."/>
            <person name="Brescovit A.D."/>
            <person name="Santos A.J."/>
        </authorList>
    </citation>
    <scope>NUCLEOTIDE SEQUENCE</scope>
    <source>
        <tissue evidence="1">Shoot tissue taken approximately 20 cm above the soil surface</tissue>
    </source>
</reference>
<proteinExistence type="predicted"/>
<dbReference type="AlphaFoldDB" id="A0A0A9DXD7"/>
<accession>A0A0A9DXD7</accession>
<evidence type="ECO:0000313" key="1">
    <source>
        <dbReference type="EMBL" id="JAD93209.1"/>
    </source>
</evidence>
<protein>
    <submittedName>
        <fullName evidence="1">Uncharacterized protein</fullName>
    </submittedName>
</protein>
<name>A0A0A9DXD7_ARUDO</name>
<dbReference type="EMBL" id="GBRH01204686">
    <property type="protein sequence ID" value="JAD93209.1"/>
    <property type="molecule type" value="Transcribed_RNA"/>
</dbReference>
<reference evidence="1" key="2">
    <citation type="journal article" date="2015" name="Data Brief">
        <title>Shoot transcriptome of the giant reed, Arundo donax.</title>
        <authorList>
            <person name="Barrero R.A."/>
            <person name="Guerrero F.D."/>
            <person name="Moolhuijzen P."/>
            <person name="Goolsby J.A."/>
            <person name="Tidwell J."/>
            <person name="Bellgard S.E."/>
            <person name="Bellgard M.I."/>
        </authorList>
    </citation>
    <scope>NUCLEOTIDE SEQUENCE</scope>
    <source>
        <tissue evidence="1">Shoot tissue taken approximately 20 cm above the soil surface</tissue>
    </source>
</reference>